<evidence type="ECO:0000256" key="2">
    <source>
        <dbReference type="PROSITE-ProRule" id="PRU00176"/>
    </source>
</evidence>
<dbReference type="InterPro" id="IPR000504">
    <property type="entry name" value="RRM_dom"/>
</dbReference>
<dbReference type="PANTHER" id="PTHR48025">
    <property type="entry name" value="OS02G0815200 PROTEIN"/>
    <property type="match status" value="1"/>
</dbReference>
<proteinExistence type="predicted"/>
<keyword evidence="6" id="KW-1185">Reference proteome</keyword>
<dbReference type="PANTHER" id="PTHR48025:SF1">
    <property type="entry name" value="RRM DOMAIN-CONTAINING PROTEIN"/>
    <property type="match status" value="1"/>
</dbReference>
<reference evidence="5 6" key="1">
    <citation type="submission" date="2016-07" db="EMBL/GenBank/DDBJ databases">
        <title>Pervasive Adenine N6-methylation of Active Genes in Fungi.</title>
        <authorList>
            <consortium name="DOE Joint Genome Institute"/>
            <person name="Mondo S.J."/>
            <person name="Dannebaum R.O."/>
            <person name="Kuo R.C."/>
            <person name="Labutti K."/>
            <person name="Haridas S."/>
            <person name="Kuo A."/>
            <person name="Salamov A."/>
            <person name="Ahrendt S.R."/>
            <person name="Lipzen A."/>
            <person name="Sullivan W."/>
            <person name="Andreopoulos W.B."/>
            <person name="Clum A."/>
            <person name="Lindquist E."/>
            <person name="Daum C."/>
            <person name="Ramamoorthy G.K."/>
            <person name="Gryganskyi A."/>
            <person name="Culley D."/>
            <person name="Magnuson J.K."/>
            <person name="James T.Y."/>
            <person name="O'Malley M.A."/>
            <person name="Stajich J.E."/>
            <person name="Spatafora J.W."/>
            <person name="Visel A."/>
            <person name="Grigoriev I.V."/>
        </authorList>
    </citation>
    <scope>NUCLEOTIDE SEQUENCE [LARGE SCALE GENOMIC DNA]</scope>
    <source>
        <strain evidence="5 6">JEL800</strain>
    </source>
</reference>
<dbReference type="EMBL" id="MCGO01000035">
    <property type="protein sequence ID" value="ORY40354.1"/>
    <property type="molecule type" value="Genomic_DNA"/>
</dbReference>
<dbReference type="InterPro" id="IPR012677">
    <property type="entry name" value="Nucleotide-bd_a/b_plait_sf"/>
</dbReference>
<evidence type="ECO:0000313" key="5">
    <source>
        <dbReference type="EMBL" id="ORY40354.1"/>
    </source>
</evidence>
<dbReference type="AlphaFoldDB" id="A0A1Y2C0B7"/>
<dbReference type="InterPro" id="IPR050502">
    <property type="entry name" value="Euk_RNA-bind_prot"/>
</dbReference>
<dbReference type="InterPro" id="IPR035979">
    <property type="entry name" value="RBD_domain_sf"/>
</dbReference>
<protein>
    <recommendedName>
        <fullName evidence="4">RRM domain-containing protein</fullName>
    </recommendedName>
</protein>
<evidence type="ECO:0000256" key="3">
    <source>
        <dbReference type="SAM" id="MobiDB-lite"/>
    </source>
</evidence>
<dbReference type="PROSITE" id="PS50102">
    <property type="entry name" value="RRM"/>
    <property type="match status" value="1"/>
</dbReference>
<dbReference type="Proteomes" id="UP000193642">
    <property type="component" value="Unassembled WGS sequence"/>
</dbReference>
<dbReference type="SMART" id="SM00360">
    <property type="entry name" value="RRM"/>
    <property type="match status" value="1"/>
</dbReference>
<keyword evidence="1 2" id="KW-0694">RNA-binding</keyword>
<evidence type="ECO:0000256" key="1">
    <source>
        <dbReference type="ARBA" id="ARBA00022884"/>
    </source>
</evidence>
<dbReference type="OrthoDB" id="439808at2759"/>
<evidence type="ECO:0000259" key="4">
    <source>
        <dbReference type="PROSITE" id="PS50102"/>
    </source>
</evidence>
<dbReference type="Pfam" id="PF00076">
    <property type="entry name" value="RRM_1"/>
    <property type="match status" value="1"/>
</dbReference>
<gene>
    <name evidence="5" type="ORF">BCR33DRAFT_852696</name>
</gene>
<dbReference type="STRING" id="329046.A0A1Y2C0B7"/>
<evidence type="ECO:0000313" key="6">
    <source>
        <dbReference type="Proteomes" id="UP000193642"/>
    </source>
</evidence>
<feature type="compositionally biased region" description="Basic and acidic residues" evidence="3">
    <location>
        <begin position="87"/>
        <end position="125"/>
    </location>
</feature>
<feature type="domain" description="RRM" evidence="4">
    <location>
        <begin position="19"/>
        <end position="96"/>
    </location>
</feature>
<feature type="region of interest" description="Disordered" evidence="3">
    <location>
        <begin position="87"/>
        <end position="150"/>
    </location>
</feature>
<dbReference type="SUPFAM" id="SSF54928">
    <property type="entry name" value="RNA-binding domain, RBD"/>
    <property type="match status" value="1"/>
</dbReference>
<accession>A0A1Y2C0B7</accession>
<feature type="compositionally biased region" description="Basic and acidic residues" evidence="3">
    <location>
        <begin position="136"/>
        <end position="150"/>
    </location>
</feature>
<comment type="caution">
    <text evidence="5">The sequence shown here is derived from an EMBL/GenBank/DDBJ whole genome shotgun (WGS) entry which is preliminary data.</text>
</comment>
<name>A0A1Y2C0B7_9FUNG</name>
<dbReference type="Gene3D" id="3.30.70.330">
    <property type="match status" value="1"/>
</dbReference>
<sequence>MSLVFRRLFSSSSSVFEKKNLFVGNLSWTVKSADLATLFSQYGPVESARVVSDRETGRSRGFAFVEMEEAEANAAVEKLNGTEFQGRELRVNVAEPRESRPQGDRPPRREGGFKPREGGFQRREGGNNNGGFQRGPRRDGPPSGGNRDRY</sequence>
<organism evidence="5 6">
    <name type="scientific">Rhizoclosmatium globosum</name>
    <dbReference type="NCBI Taxonomy" id="329046"/>
    <lineage>
        <taxon>Eukaryota</taxon>
        <taxon>Fungi</taxon>
        <taxon>Fungi incertae sedis</taxon>
        <taxon>Chytridiomycota</taxon>
        <taxon>Chytridiomycota incertae sedis</taxon>
        <taxon>Chytridiomycetes</taxon>
        <taxon>Chytridiales</taxon>
        <taxon>Chytriomycetaceae</taxon>
        <taxon>Rhizoclosmatium</taxon>
    </lineage>
</organism>
<dbReference type="GO" id="GO:0003729">
    <property type="term" value="F:mRNA binding"/>
    <property type="evidence" value="ECO:0007669"/>
    <property type="project" value="TreeGrafter"/>
</dbReference>